<dbReference type="OrthoDB" id="5867542at2"/>
<sequence length="165" mass="19864">MENFLEKQQEFFFNFLTDSIDNFLLEQTDETFYAFALDCNIHEEGEINLCINSVDLWQETTNYYTNKGSNESQLNDMKYNARDWDEDQRIASLHLFDDWVEDDQDIETVLEWLCQQIVLLTDSETFERIKKTEDFKLFVYDHNENSSDSQERFEKLSTSDYFQVD</sequence>
<evidence type="ECO:0000313" key="4">
    <source>
        <dbReference type="Proteomes" id="UP000065511"/>
    </source>
</evidence>
<dbReference type="Pfam" id="PF14136">
    <property type="entry name" value="DUF4303"/>
    <property type="match status" value="1"/>
</dbReference>
<feature type="compositionally biased region" description="Basic and acidic residues" evidence="1">
    <location>
        <begin position="146"/>
        <end position="157"/>
    </location>
</feature>
<name>A0A0S3KB70_9ENTE</name>
<dbReference type="Proteomes" id="UP000065511">
    <property type="component" value="Chromosome"/>
</dbReference>
<dbReference type="EMBL" id="CP013614">
    <property type="protein sequence ID" value="ALS01565.1"/>
    <property type="molecule type" value="Genomic_DNA"/>
</dbReference>
<evidence type="ECO:0000313" key="3">
    <source>
        <dbReference type="EMBL" id="OJG91998.1"/>
    </source>
</evidence>
<evidence type="ECO:0000313" key="5">
    <source>
        <dbReference type="Proteomes" id="UP000183039"/>
    </source>
</evidence>
<dbReference type="AlphaFoldDB" id="A0A0S3KB70"/>
<accession>A0A0S3KB70</accession>
<evidence type="ECO:0000256" key="1">
    <source>
        <dbReference type="SAM" id="MobiDB-lite"/>
    </source>
</evidence>
<dbReference type="InterPro" id="IPR025409">
    <property type="entry name" value="DUF4303"/>
</dbReference>
<proteinExistence type="predicted"/>
<keyword evidence="4" id="KW-1185">Reference proteome</keyword>
<dbReference type="Proteomes" id="UP000183039">
    <property type="component" value="Unassembled WGS sequence"/>
</dbReference>
<reference evidence="3 5" key="1">
    <citation type="submission" date="2014-12" db="EMBL/GenBank/DDBJ databases">
        <title>Draft genome sequences of 29 type strains of Enterococci.</title>
        <authorList>
            <person name="Zhong Z."/>
            <person name="Sun Z."/>
            <person name="Liu W."/>
            <person name="Zhang W."/>
            <person name="Zhang H."/>
        </authorList>
    </citation>
    <scope>NUCLEOTIDE SEQUENCE [LARGE SCALE GENOMIC DNA]</scope>
    <source>
        <strain evidence="3 5">DSM 22801</strain>
    </source>
</reference>
<evidence type="ECO:0000313" key="2">
    <source>
        <dbReference type="EMBL" id="ALS01565.1"/>
    </source>
</evidence>
<dbReference type="EMBL" id="JXLC01000009">
    <property type="protein sequence ID" value="OJG91998.1"/>
    <property type="molecule type" value="Genomic_DNA"/>
</dbReference>
<protein>
    <recommendedName>
        <fullName evidence="6">DUF4303 domain-containing protein</fullName>
    </recommendedName>
</protein>
<dbReference type="KEGG" id="ess:ATZ33_09335"/>
<reference evidence="2 4" key="2">
    <citation type="submission" date="2015-12" db="EMBL/GenBank/DDBJ databases">
        <authorList>
            <person name="Lauer A."/>
            <person name="Humrighouse B."/>
            <person name="Loparev V."/>
            <person name="Shewmaker P.L."/>
            <person name="Whitney A.M."/>
            <person name="McLaughlin R.W."/>
        </authorList>
    </citation>
    <scope>NUCLEOTIDE SEQUENCE [LARGE SCALE GENOMIC DNA]</scope>
    <source>
        <strain evidence="2 4">LMG 23085</strain>
    </source>
</reference>
<gene>
    <name evidence="2" type="ORF">ATZ33_09335</name>
    <name evidence="3" type="ORF">RV15_GL003643</name>
</gene>
<dbReference type="RefSeq" id="WP_071877554.1">
    <property type="nucleotide sequence ID" value="NZ_JXLC01000009.1"/>
</dbReference>
<feature type="region of interest" description="Disordered" evidence="1">
    <location>
        <begin position="146"/>
        <end position="165"/>
    </location>
</feature>
<organism evidence="3 5">
    <name type="scientific">Enterococcus silesiacus</name>
    <dbReference type="NCBI Taxonomy" id="332949"/>
    <lineage>
        <taxon>Bacteria</taxon>
        <taxon>Bacillati</taxon>
        <taxon>Bacillota</taxon>
        <taxon>Bacilli</taxon>
        <taxon>Lactobacillales</taxon>
        <taxon>Enterococcaceae</taxon>
        <taxon>Enterococcus</taxon>
    </lineage>
</organism>
<evidence type="ECO:0008006" key="6">
    <source>
        <dbReference type="Google" id="ProtNLM"/>
    </source>
</evidence>